<dbReference type="RefSeq" id="WP_172801734.1">
    <property type="nucleotide sequence ID" value="NZ_LIGX01000002.1"/>
</dbReference>
<evidence type="ECO:0000313" key="4">
    <source>
        <dbReference type="EMBL" id="SEH72030.1"/>
    </source>
</evidence>
<accession>A0A1H6KKI1</accession>
<reference evidence="5" key="1">
    <citation type="submission" date="2016-09" db="EMBL/GenBank/DDBJ databases">
        <authorList>
            <person name="Koehorst J."/>
        </authorList>
    </citation>
    <scope>NUCLEOTIDE SEQUENCE [LARGE SCALE GENOMIC DNA]</scope>
</reference>
<dbReference type="AlphaFoldDB" id="A0A1H6KKI1"/>
<dbReference type="InterPro" id="IPR054363">
    <property type="entry name" value="GH95_cat"/>
</dbReference>
<dbReference type="InterPro" id="IPR027414">
    <property type="entry name" value="GH95_N_dom"/>
</dbReference>
<keyword evidence="4" id="KW-0378">Hydrolase</keyword>
<organism evidence="4 5">
    <name type="scientific">Akkermansia glycaniphila</name>
    <dbReference type="NCBI Taxonomy" id="1679444"/>
    <lineage>
        <taxon>Bacteria</taxon>
        <taxon>Pseudomonadati</taxon>
        <taxon>Verrucomicrobiota</taxon>
        <taxon>Verrucomicrobiia</taxon>
        <taxon>Verrucomicrobiales</taxon>
        <taxon>Akkermansiaceae</taxon>
        <taxon>Akkermansia</taxon>
    </lineage>
</organism>
<name>A0A1H6KKI1_9BACT</name>
<dbReference type="Gene3D" id="1.50.10.10">
    <property type="match status" value="1"/>
</dbReference>
<dbReference type="Pfam" id="PF14498">
    <property type="entry name" value="Glyco_hyd_65N_2"/>
    <property type="match status" value="2"/>
</dbReference>
<dbReference type="Pfam" id="PF22124">
    <property type="entry name" value="Glyco_hydro_95_cat"/>
    <property type="match status" value="1"/>
</dbReference>
<keyword evidence="4" id="KW-0326">Glycosidase</keyword>
<evidence type="ECO:0000259" key="2">
    <source>
        <dbReference type="Pfam" id="PF21307"/>
    </source>
</evidence>
<protein>
    <submittedName>
        <fullName evidence="4">Six-hairpin glycosidase-like</fullName>
    </submittedName>
</protein>
<dbReference type="InterPro" id="IPR008928">
    <property type="entry name" value="6-hairpin_glycosidase_sf"/>
</dbReference>
<dbReference type="InterPro" id="IPR049053">
    <property type="entry name" value="AFCA-like_C"/>
</dbReference>
<dbReference type="KEGG" id="agl:PYTT_0217"/>
<feature type="domain" description="Glycosyl hydrolase family 95 N-terminal" evidence="1">
    <location>
        <begin position="52"/>
        <end position="92"/>
    </location>
</feature>
<dbReference type="PANTHER" id="PTHR31084">
    <property type="entry name" value="ALPHA-L-FUCOSIDASE 2"/>
    <property type="match status" value="1"/>
</dbReference>
<feature type="domain" description="Alpha fucosidase A-like C-terminal" evidence="2">
    <location>
        <begin position="714"/>
        <end position="777"/>
    </location>
</feature>
<feature type="domain" description="Glycosyl hydrolase family 95 N-terminal" evidence="1">
    <location>
        <begin position="100"/>
        <end position="256"/>
    </location>
</feature>
<dbReference type="InterPro" id="IPR012341">
    <property type="entry name" value="6hp_glycosidase-like_sf"/>
</dbReference>
<dbReference type="InterPro" id="IPR016518">
    <property type="entry name" value="Alpha-L-fucosidase"/>
</dbReference>
<dbReference type="EMBL" id="LT629973">
    <property type="protein sequence ID" value="SEH72030.1"/>
    <property type="molecule type" value="Genomic_DNA"/>
</dbReference>
<dbReference type="PANTHER" id="PTHR31084:SF0">
    <property type="entry name" value="ALPHA-L-FUCOSIDASE 2"/>
    <property type="match status" value="1"/>
</dbReference>
<evidence type="ECO:0000259" key="1">
    <source>
        <dbReference type="Pfam" id="PF14498"/>
    </source>
</evidence>
<dbReference type="PIRSF" id="PIRSF007663">
    <property type="entry name" value="UCP007663"/>
    <property type="match status" value="1"/>
</dbReference>
<dbReference type="Pfam" id="PF21307">
    <property type="entry name" value="Glyco_hydro_95_C"/>
    <property type="match status" value="1"/>
</dbReference>
<dbReference type="GO" id="GO:0005975">
    <property type="term" value="P:carbohydrate metabolic process"/>
    <property type="evidence" value="ECO:0007669"/>
    <property type="project" value="InterPro"/>
</dbReference>
<dbReference type="SUPFAM" id="SSF48208">
    <property type="entry name" value="Six-hairpin glycosidases"/>
    <property type="match status" value="1"/>
</dbReference>
<sequence>MRWFDLAVLGWCFCGVILPCVEGAESADVIRFDREAVWKASRPQGGTGDGSWASDTLPIGNGRMGAMIYGGAQTDRLELNEISLWSGSSESDVGDKSKHKGPDSLTFGSYQPFGTLTVSYRGHEEVKDYCRGLSLEEAVAYVSCEAGGAKVRREYFASFPDQVMVMEASASGSSGRGISADFEVASLHPQDRFSVSVDRDGTGWIRQAGTLKNGLRYEGVYALTCKGGTIAAEGNRLVLKGAKSYRLLMSLGTDYALNADCGWRGEAPSRLVERRVKDALAKSADELRKRHVDNYRSLYGRVVLDLGVSDSSVRQLPLDKRLAVYGKAVDGNVSPRDPELEAALFQFGRYLLISSSRPGSLPANLQGLWNYSLIPPWDSDYHNNINVQMCYWPAETTNLSECSQPLMEFIRETSKVAGPITRKHFKAIGGGPVRGWTARTAQNAFGGQGFSWNTPASAWYALHLWEHYLFTQDREFLAREAYPLMKEICHFWEDSLKELDAGGANFQTEYKDVPREKMLEQLKRLPKGTLVAPLGWSPEQQPERREDGVAHDQQIVWELFSNTAQAADVLGKDRDWARELRRKRDLLAKPVVNGKGRLQEWMIDREGNPGHRHTSHLFAVYPGCWISAEKTPEWAEAARLSLIDRGTAGDARRSWTWAWRANLWARLREGDRAYAMVQGLLRHNIMKSMFATHPPMQIDGNLGIAAGMAEMLVQSHADTVELLPALPSAWKDGSVKGLKARGNITVDVDWKDGRVTGYRLTSPSVRSARVRVNGRTETVAVHKP</sequence>
<keyword evidence="5" id="KW-1185">Reference proteome</keyword>
<dbReference type="GO" id="GO:0004560">
    <property type="term" value="F:alpha-L-fucosidase activity"/>
    <property type="evidence" value="ECO:0007669"/>
    <property type="project" value="InterPro"/>
</dbReference>
<gene>
    <name evidence="4" type="ORF">PYTT_0217</name>
</gene>
<feature type="domain" description="Glycosyl hydrolase family 95 catalytic" evidence="3">
    <location>
        <begin position="284"/>
        <end position="712"/>
    </location>
</feature>
<dbReference type="STRING" id="1679444.PYTT_0217"/>
<evidence type="ECO:0000313" key="5">
    <source>
        <dbReference type="Proteomes" id="UP000176204"/>
    </source>
</evidence>
<evidence type="ECO:0000259" key="3">
    <source>
        <dbReference type="Pfam" id="PF22124"/>
    </source>
</evidence>
<dbReference type="Proteomes" id="UP000176204">
    <property type="component" value="Chromosome I"/>
</dbReference>
<proteinExistence type="predicted"/>